<dbReference type="PROSITE" id="PS00497">
    <property type="entry name" value="TYROSINASE_1"/>
    <property type="match status" value="1"/>
</dbReference>
<dbReference type="Proteomes" id="UP000521872">
    <property type="component" value="Unassembled WGS sequence"/>
</dbReference>
<dbReference type="EMBL" id="JAACJL010000017">
    <property type="protein sequence ID" value="KAF4618508.1"/>
    <property type="molecule type" value="Genomic_DNA"/>
</dbReference>
<comment type="caution">
    <text evidence="6">The sequence shown here is derived from an EMBL/GenBank/DDBJ whole genome shotgun (WGS) entry which is preliminary data.</text>
</comment>
<keyword evidence="3" id="KW-0812">Transmembrane</keyword>
<evidence type="ECO:0000259" key="5">
    <source>
        <dbReference type="PROSITE" id="PS00498"/>
    </source>
</evidence>
<evidence type="ECO:0000256" key="1">
    <source>
        <dbReference type="ARBA" id="ARBA00022723"/>
    </source>
</evidence>
<keyword evidence="7" id="KW-1185">Reference proteome</keyword>
<dbReference type="Pfam" id="PF00264">
    <property type="entry name" value="Tyrosinase"/>
    <property type="match status" value="1"/>
</dbReference>
<dbReference type="PANTHER" id="PTHR11474:SF126">
    <property type="entry name" value="TYROSINASE-LIKE PROTEIN TYR-1-RELATED"/>
    <property type="match status" value="1"/>
</dbReference>
<gene>
    <name evidence="6" type="ORF">D9613_009761</name>
</gene>
<dbReference type="PANTHER" id="PTHR11474">
    <property type="entry name" value="TYROSINASE FAMILY MEMBER"/>
    <property type="match status" value="1"/>
</dbReference>
<dbReference type="PROSITE" id="PS00498">
    <property type="entry name" value="TYROSINASE_2"/>
    <property type="match status" value="1"/>
</dbReference>
<dbReference type="Gene3D" id="1.10.1280.10">
    <property type="entry name" value="Di-copper center containing domain from catechol oxidase"/>
    <property type="match status" value="1"/>
</dbReference>
<name>A0A8H4VQE1_9AGAR</name>
<keyword evidence="1" id="KW-0479">Metal-binding</keyword>
<proteinExistence type="predicted"/>
<keyword evidence="3" id="KW-0472">Membrane</keyword>
<sequence>MTGRARQKGTKIPILDIPSLSNAYILPFFFTFIVLALYRSLRRLLLEERLDEDEDDDMLPLTYRSWTSLLIPLHICALALAHIVQHELDSDLDLELSEIPLEQCSHTLIRQEWRTLSDAHKQQYIDAVKCTQSLPQITTFEGVQSRFDDFQAVHIHTADSIHYVGHFLPWHRRFVKIYETTLRNDCGYRGAIPYWDWTLDVHNGSSILNSPVFDPTTGFGGDGVPGTFNISSLLSEAIIESSQIYLPSFVGCVQDGPFANFRVHLGPGKAIKEHCLMRGIDDEFTESLSRKAVEKALAQPTFEKFRVELEGGEDRPSEHGSGHLVIGGDLGNLYSSPADPLFFLHHANLDRLWWKWQTMDLRRRLTDISGKTLPFATPKHKTNVALDFMLKYDRLAASIPIKEIMDVREFPLCYVYE</sequence>
<feature type="domain" description="Tyrosinase copper-binding" evidence="4">
    <location>
        <begin position="162"/>
        <end position="179"/>
    </location>
</feature>
<evidence type="ECO:0000256" key="3">
    <source>
        <dbReference type="SAM" id="Phobius"/>
    </source>
</evidence>
<feature type="domain" description="Tyrosinase copper-binding" evidence="5">
    <location>
        <begin position="339"/>
        <end position="350"/>
    </location>
</feature>
<evidence type="ECO:0000313" key="7">
    <source>
        <dbReference type="Proteomes" id="UP000521872"/>
    </source>
</evidence>
<reference evidence="6 7" key="1">
    <citation type="submission" date="2019-12" db="EMBL/GenBank/DDBJ databases">
        <authorList>
            <person name="Floudas D."/>
            <person name="Bentzer J."/>
            <person name="Ahren D."/>
            <person name="Johansson T."/>
            <person name="Persson P."/>
            <person name="Tunlid A."/>
        </authorList>
    </citation>
    <scope>NUCLEOTIDE SEQUENCE [LARGE SCALE GENOMIC DNA]</scope>
    <source>
        <strain evidence="6 7">CBS 102.39</strain>
    </source>
</reference>
<evidence type="ECO:0000256" key="2">
    <source>
        <dbReference type="ARBA" id="ARBA00023008"/>
    </source>
</evidence>
<accession>A0A8H4VQE1</accession>
<keyword evidence="3" id="KW-1133">Transmembrane helix</keyword>
<evidence type="ECO:0000259" key="4">
    <source>
        <dbReference type="PROSITE" id="PS00497"/>
    </source>
</evidence>
<protein>
    <recommendedName>
        <fullName evidence="4 5">Tyrosinase copper-binding domain-containing protein</fullName>
    </recommendedName>
</protein>
<organism evidence="6 7">
    <name type="scientific">Agrocybe pediades</name>
    <dbReference type="NCBI Taxonomy" id="84607"/>
    <lineage>
        <taxon>Eukaryota</taxon>
        <taxon>Fungi</taxon>
        <taxon>Dikarya</taxon>
        <taxon>Basidiomycota</taxon>
        <taxon>Agaricomycotina</taxon>
        <taxon>Agaricomycetes</taxon>
        <taxon>Agaricomycetidae</taxon>
        <taxon>Agaricales</taxon>
        <taxon>Agaricineae</taxon>
        <taxon>Strophariaceae</taxon>
        <taxon>Agrocybe</taxon>
    </lineage>
</organism>
<dbReference type="GO" id="GO:0016491">
    <property type="term" value="F:oxidoreductase activity"/>
    <property type="evidence" value="ECO:0007669"/>
    <property type="project" value="InterPro"/>
</dbReference>
<dbReference type="AlphaFoldDB" id="A0A8H4VQE1"/>
<evidence type="ECO:0000313" key="6">
    <source>
        <dbReference type="EMBL" id="KAF4618508.1"/>
    </source>
</evidence>
<dbReference type="SUPFAM" id="SSF48056">
    <property type="entry name" value="Di-copper centre-containing domain"/>
    <property type="match status" value="1"/>
</dbReference>
<dbReference type="PRINTS" id="PR00092">
    <property type="entry name" value="TYROSINASE"/>
</dbReference>
<dbReference type="InterPro" id="IPR050316">
    <property type="entry name" value="Tyrosinase/Hemocyanin"/>
</dbReference>
<feature type="transmembrane region" description="Helical" evidence="3">
    <location>
        <begin position="21"/>
        <end position="41"/>
    </location>
</feature>
<dbReference type="InterPro" id="IPR002227">
    <property type="entry name" value="Tyrosinase_Cu-bd"/>
</dbReference>
<dbReference type="GO" id="GO:0046872">
    <property type="term" value="F:metal ion binding"/>
    <property type="evidence" value="ECO:0007669"/>
    <property type="project" value="UniProtKB-KW"/>
</dbReference>
<keyword evidence="2" id="KW-0186">Copper</keyword>
<dbReference type="InterPro" id="IPR008922">
    <property type="entry name" value="Di-copper_centre_dom_sf"/>
</dbReference>